<feature type="chain" id="PRO_5046830977" evidence="1">
    <location>
        <begin position="27"/>
        <end position="205"/>
    </location>
</feature>
<dbReference type="Gene3D" id="2.40.128.110">
    <property type="entry name" value="Lipid/polyisoprenoid-binding, YceI-like"/>
    <property type="match status" value="1"/>
</dbReference>
<evidence type="ECO:0000313" key="4">
    <source>
        <dbReference type="Proteomes" id="UP001595724"/>
    </source>
</evidence>
<dbReference type="SUPFAM" id="SSF101874">
    <property type="entry name" value="YceI-like"/>
    <property type="match status" value="1"/>
</dbReference>
<dbReference type="RefSeq" id="WP_386706891.1">
    <property type="nucleotide sequence ID" value="NZ_JBHRYF010000001.1"/>
</dbReference>
<proteinExistence type="predicted"/>
<keyword evidence="1" id="KW-0732">Signal</keyword>
<name>A0ABV7UR81_9GAMM</name>
<dbReference type="Proteomes" id="UP001595724">
    <property type="component" value="Unassembled WGS sequence"/>
</dbReference>
<accession>A0ABV7UR81</accession>
<sequence>MEIRNRFAFGPLALVALLAANGLAAAATVNYEIDPEHTYPSFEADHMAGLSVWRGKFNRSSGKVALDKTAGTGSVDVVIDVASIDFGHDVLNEHARGAELFDVAKYPQATYSGRLEGFVDGKPTRVAGELTLHGVTRPVELKLNSFKCMPHPMLKREVCGADALATIQRDEFGMPAGKDYGFSMAVTLRIQVEAIAEEAAAAGSQ</sequence>
<dbReference type="InterPro" id="IPR007372">
    <property type="entry name" value="Lipid/polyisoprenoid-bd_YceI"/>
</dbReference>
<dbReference type="PANTHER" id="PTHR34406:SF2">
    <property type="entry name" value="PERIPLASMIC PROTEIN"/>
    <property type="match status" value="1"/>
</dbReference>
<reference evidence="4" key="1">
    <citation type="journal article" date="2019" name="Int. J. Syst. Evol. Microbiol.">
        <title>The Global Catalogue of Microorganisms (GCM) 10K type strain sequencing project: providing services to taxonomists for standard genome sequencing and annotation.</title>
        <authorList>
            <consortium name="The Broad Institute Genomics Platform"/>
            <consortium name="The Broad Institute Genome Sequencing Center for Infectious Disease"/>
            <person name="Wu L."/>
            <person name="Ma J."/>
        </authorList>
    </citation>
    <scope>NUCLEOTIDE SEQUENCE [LARGE SCALE GENOMIC DNA]</scope>
    <source>
        <strain evidence="4">KCTC 42211</strain>
    </source>
</reference>
<dbReference type="InterPro" id="IPR036761">
    <property type="entry name" value="TTHA0802/YceI-like_sf"/>
</dbReference>
<dbReference type="SMART" id="SM00867">
    <property type="entry name" value="YceI"/>
    <property type="match status" value="1"/>
</dbReference>
<protein>
    <submittedName>
        <fullName evidence="3">YceI family protein</fullName>
    </submittedName>
</protein>
<dbReference type="Pfam" id="PF04264">
    <property type="entry name" value="YceI"/>
    <property type="match status" value="1"/>
</dbReference>
<comment type="caution">
    <text evidence="3">The sequence shown here is derived from an EMBL/GenBank/DDBJ whole genome shotgun (WGS) entry which is preliminary data.</text>
</comment>
<dbReference type="PANTHER" id="PTHR34406">
    <property type="entry name" value="PROTEIN YCEI"/>
    <property type="match status" value="1"/>
</dbReference>
<dbReference type="EMBL" id="JBHRYF010000001">
    <property type="protein sequence ID" value="MFC3659469.1"/>
    <property type="molecule type" value="Genomic_DNA"/>
</dbReference>
<evidence type="ECO:0000256" key="1">
    <source>
        <dbReference type="SAM" id="SignalP"/>
    </source>
</evidence>
<gene>
    <name evidence="3" type="ORF">ACFOM9_05165</name>
</gene>
<feature type="signal peptide" evidence="1">
    <location>
        <begin position="1"/>
        <end position="26"/>
    </location>
</feature>
<feature type="domain" description="Lipid/polyisoprenoid-binding YceI-like" evidence="2">
    <location>
        <begin position="30"/>
        <end position="195"/>
    </location>
</feature>
<keyword evidence="4" id="KW-1185">Reference proteome</keyword>
<organism evidence="3 4">
    <name type="scientific">Luteimonas notoginsengisoli</name>
    <dbReference type="NCBI Taxonomy" id="1578200"/>
    <lineage>
        <taxon>Bacteria</taxon>
        <taxon>Pseudomonadati</taxon>
        <taxon>Pseudomonadota</taxon>
        <taxon>Gammaproteobacteria</taxon>
        <taxon>Lysobacterales</taxon>
        <taxon>Lysobacteraceae</taxon>
        <taxon>Luteimonas</taxon>
    </lineage>
</organism>
<evidence type="ECO:0000259" key="2">
    <source>
        <dbReference type="SMART" id="SM00867"/>
    </source>
</evidence>
<evidence type="ECO:0000313" key="3">
    <source>
        <dbReference type="EMBL" id="MFC3659469.1"/>
    </source>
</evidence>